<comment type="caution">
    <text evidence="1">The sequence shown here is derived from an EMBL/GenBank/DDBJ whole genome shotgun (WGS) entry which is preliminary data.</text>
</comment>
<proteinExistence type="predicted"/>
<dbReference type="Proteomes" id="UP001160148">
    <property type="component" value="Unassembled WGS sequence"/>
</dbReference>
<dbReference type="EMBL" id="CARXXK010000727">
    <property type="protein sequence ID" value="CAI6371074.1"/>
    <property type="molecule type" value="Genomic_DNA"/>
</dbReference>
<reference evidence="1 2" key="1">
    <citation type="submission" date="2023-01" db="EMBL/GenBank/DDBJ databases">
        <authorList>
            <person name="Whitehead M."/>
        </authorList>
    </citation>
    <scope>NUCLEOTIDE SEQUENCE [LARGE SCALE GENOMIC DNA]</scope>
</reference>
<evidence type="ECO:0000313" key="2">
    <source>
        <dbReference type="Proteomes" id="UP001160148"/>
    </source>
</evidence>
<gene>
    <name evidence="1" type="ORF">MEUPH1_LOCUS25119</name>
</gene>
<sequence>MADGHHRGRANRAQRTPLKAITCEYNTTSTMALQVLAGVPTLELELLRIARVEGDRIAVRRGAMTVQEAEVRNTRHSNNLLNLWQSKWVASRKGRWTARWFPDVGRQVGRGWCRMDHFTSQLLTGHGDFKAKLNGFNLAGDSACPCGFPSGNAEHLLMDCQLANQEREKLKLAMRAAGADWPFELEFMTSSEVMFRALNEFAQKRHQIYDFQR</sequence>
<accession>A0AAV0XR34</accession>
<dbReference type="AlphaFoldDB" id="A0AAV0XR34"/>
<protein>
    <recommendedName>
        <fullName evidence="3">Reverse transcriptase</fullName>
    </recommendedName>
</protein>
<organism evidence="1 2">
    <name type="scientific">Macrosiphum euphorbiae</name>
    <name type="common">potato aphid</name>
    <dbReference type="NCBI Taxonomy" id="13131"/>
    <lineage>
        <taxon>Eukaryota</taxon>
        <taxon>Metazoa</taxon>
        <taxon>Ecdysozoa</taxon>
        <taxon>Arthropoda</taxon>
        <taxon>Hexapoda</taxon>
        <taxon>Insecta</taxon>
        <taxon>Pterygota</taxon>
        <taxon>Neoptera</taxon>
        <taxon>Paraneoptera</taxon>
        <taxon>Hemiptera</taxon>
        <taxon>Sternorrhyncha</taxon>
        <taxon>Aphidomorpha</taxon>
        <taxon>Aphidoidea</taxon>
        <taxon>Aphididae</taxon>
        <taxon>Macrosiphini</taxon>
        <taxon>Macrosiphum</taxon>
    </lineage>
</organism>
<keyword evidence="2" id="KW-1185">Reference proteome</keyword>
<evidence type="ECO:0008006" key="3">
    <source>
        <dbReference type="Google" id="ProtNLM"/>
    </source>
</evidence>
<evidence type="ECO:0000313" key="1">
    <source>
        <dbReference type="EMBL" id="CAI6371074.1"/>
    </source>
</evidence>
<name>A0AAV0XR34_9HEMI</name>